<name>A0A2J7ZS34_9CHLO</name>
<dbReference type="Gene3D" id="3.30.572.10">
    <property type="entry name" value="Thymidylate synthase/dCMP hydroxymethylase domain"/>
    <property type="match status" value="1"/>
</dbReference>
<evidence type="ECO:0000256" key="5">
    <source>
        <dbReference type="ARBA" id="ARBA00022857"/>
    </source>
</evidence>
<dbReference type="InterPro" id="IPR023451">
    <property type="entry name" value="Thymidate_synth/dCMP_Mease_dom"/>
</dbReference>
<feature type="compositionally biased region" description="Polar residues" evidence="7">
    <location>
        <begin position="95"/>
        <end position="107"/>
    </location>
</feature>
<organism evidence="9 10">
    <name type="scientific">Tetrabaena socialis</name>
    <dbReference type="NCBI Taxonomy" id="47790"/>
    <lineage>
        <taxon>Eukaryota</taxon>
        <taxon>Viridiplantae</taxon>
        <taxon>Chlorophyta</taxon>
        <taxon>core chlorophytes</taxon>
        <taxon>Chlorophyceae</taxon>
        <taxon>CS clade</taxon>
        <taxon>Chlamydomonadales</taxon>
        <taxon>Tetrabaenaceae</taxon>
        <taxon>Tetrabaena</taxon>
    </lineage>
</organism>
<feature type="region of interest" description="Disordered" evidence="7">
    <location>
        <begin position="92"/>
        <end position="117"/>
    </location>
</feature>
<dbReference type="Pfam" id="PF00186">
    <property type="entry name" value="DHFR_1"/>
    <property type="match status" value="2"/>
</dbReference>
<reference evidence="9 10" key="1">
    <citation type="journal article" date="2017" name="Mol. Biol. Evol.">
        <title>The 4-celled Tetrabaena socialis nuclear genome reveals the essential components for genetic control of cell number at the origin of multicellularity in the volvocine lineage.</title>
        <authorList>
            <person name="Featherston J."/>
            <person name="Arakaki Y."/>
            <person name="Hanschen E.R."/>
            <person name="Ferris P.J."/>
            <person name="Michod R.E."/>
            <person name="Olson B.J.S.C."/>
            <person name="Nozaki H."/>
            <person name="Durand P.M."/>
        </authorList>
    </citation>
    <scope>NUCLEOTIDE SEQUENCE [LARGE SCALE GENOMIC DNA]</scope>
    <source>
        <strain evidence="9 10">NIES-571</strain>
    </source>
</reference>
<keyword evidence="5" id="KW-0521">NADP</keyword>
<dbReference type="PROSITE" id="PS51330">
    <property type="entry name" value="DHFR_2"/>
    <property type="match status" value="1"/>
</dbReference>
<dbReference type="GO" id="GO:0050661">
    <property type="term" value="F:NADP binding"/>
    <property type="evidence" value="ECO:0007669"/>
    <property type="project" value="InterPro"/>
</dbReference>
<keyword evidence="3" id="KW-0554">One-carbon metabolism</keyword>
<dbReference type="Proteomes" id="UP000236333">
    <property type="component" value="Unassembled WGS sequence"/>
</dbReference>
<comment type="pathway">
    <text evidence="1">Cofactor biosynthesis; tetrahydrofolate biosynthesis; 5,6,7,8-tetrahydrofolate from 7,8-dihydrofolate: step 1/1.</text>
</comment>
<comment type="caution">
    <text evidence="9">The sequence shown here is derived from an EMBL/GenBank/DDBJ whole genome shotgun (WGS) entry which is preliminary data.</text>
</comment>
<accession>A0A2J7ZS34</accession>
<dbReference type="GO" id="GO:0016740">
    <property type="term" value="F:transferase activity"/>
    <property type="evidence" value="ECO:0007669"/>
    <property type="project" value="UniProtKB-KW"/>
</dbReference>
<dbReference type="SUPFAM" id="SSF53597">
    <property type="entry name" value="Dihydrofolate reductase-like"/>
    <property type="match status" value="1"/>
</dbReference>
<gene>
    <name evidence="9" type="ORF">TSOC_010876</name>
</gene>
<evidence type="ECO:0000256" key="7">
    <source>
        <dbReference type="SAM" id="MobiDB-lite"/>
    </source>
</evidence>
<dbReference type="GO" id="GO:0006730">
    <property type="term" value="P:one-carbon metabolic process"/>
    <property type="evidence" value="ECO:0007669"/>
    <property type="project" value="UniProtKB-KW"/>
</dbReference>
<dbReference type="GO" id="GO:0004146">
    <property type="term" value="F:dihydrofolate reductase activity"/>
    <property type="evidence" value="ECO:0007669"/>
    <property type="project" value="UniProtKB-EC"/>
</dbReference>
<evidence type="ECO:0000256" key="1">
    <source>
        <dbReference type="ARBA" id="ARBA00004903"/>
    </source>
</evidence>
<proteinExistence type="predicted"/>
<evidence type="ECO:0000256" key="3">
    <source>
        <dbReference type="ARBA" id="ARBA00022563"/>
    </source>
</evidence>
<evidence type="ECO:0000259" key="8">
    <source>
        <dbReference type="PROSITE" id="PS51330"/>
    </source>
</evidence>
<dbReference type="InterPro" id="IPR001796">
    <property type="entry name" value="DHFR_dom"/>
</dbReference>
<dbReference type="OrthoDB" id="766at2759"/>
<keyword evidence="4" id="KW-0808">Transferase</keyword>
<keyword evidence="10" id="KW-1185">Reference proteome</keyword>
<dbReference type="PRINTS" id="PR00070">
    <property type="entry name" value="DHFR"/>
</dbReference>
<evidence type="ECO:0000313" key="10">
    <source>
        <dbReference type="Proteomes" id="UP000236333"/>
    </source>
</evidence>
<dbReference type="EMBL" id="PGGS01000551">
    <property type="protein sequence ID" value="PNH03081.1"/>
    <property type="molecule type" value="Genomic_DNA"/>
</dbReference>
<keyword evidence="6" id="KW-0560">Oxidoreductase</keyword>
<evidence type="ECO:0000256" key="2">
    <source>
        <dbReference type="ARBA" id="ARBA00012856"/>
    </source>
</evidence>
<evidence type="ECO:0000256" key="4">
    <source>
        <dbReference type="ARBA" id="ARBA00022679"/>
    </source>
</evidence>
<dbReference type="GO" id="GO:0046654">
    <property type="term" value="P:tetrahydrofolate biosynthetic process"/>
    <property type="evidence" value="ECO:0007669"/>
    <property type="project" value="InterPro"/>
</dbReference>
<protein>
    <recommendedName>
        <fullName evidence="2">dihydrofolate reductase</fullName>
        <ecNumber evidence="2">1.5.1.3</ecNumber>
    </recommendedName>
</protein>
<evidence type="ECO:0000256" key="6">
    <source>
        <dbReference type="ARBA" id="ARBA00023002"/>
    </source>
</evidence>
<dbReference type="InterPro" id="IPR012259">
    <property type="entry name" value="DHFR"/>
</dbReference>
<dbReference type="InterPro" id="IPR024072">
    <property type="entry name" value="DHFR-like_dom_sf"/>
</dbReference>
<dbReference type="GO" id="GO:0046655">
    <property type="term" value="P:folic acid metabolic process"/>
    <property type="evidence" value="ECO:0007669"/>
    <property type="project" value="TreeGrafter"/>
</dbReference>
<dbReference type="GO" id="GO:0046452">
    <property type="term" value="P:dihydrofolate metabolic process"/>
    <property type="evidence" value="ECO:0007669"/>
    <property type="project" value="TreeGrafter"/>
</dbReference>
<dbReference type="SUPFAM" id="SSF55831">
    <property type="entry name" value="Thymidylate synthase/dCMP hydroxymethylase"/>
    <property type="match status" value="1"/>
</dbReference>
<dbReference type="GO" id="GO:0005739">
    <property type="term" value="C:mitochondrion"/>
    <property type="evidence" value="ECO:0007669"/>
    <property type="project" value="TreeGrafter"/>
</dbReference>
<evidence type="ECO:0000313" key="9">
    <source>
        <dbReference type="EMBL" id="PNH03081.1"/>
    </source>
</evidence>
<dbReference type="Gene3D" id="3.40.430.10">
    <property type="entry name" value="Dihydrofolate Reductase, subunit A"/>
    <property type="match status" value="1"/>
</dbReference>
<dbReference type="CDD" id="cd00209">
    <property type="entry name" value="DHFR"/>
    <property type="match status" value="1"/>
</dbReference>
<dbReference type="InterPro" id="IPR036926">
    <property type="entry name" value="Thymidate_synth/dCMP_Mease_sf"/>
</dbReference>
<dbReference type="PANTHER" id="PTHR48069:SF3">
    <property type="entry name" value="DIHYDROFOLATE REDUCTASE"/>
    <property type="match status" value="1"/>
</dbReference>
<feature type="domain" description="DHFR" evidence="8">
    <location>
        <begin position="8"/>
        <end position="239"/>
    </location>
</feature>
<dbReference type="EC" id="1.5.1.3" evidence="2"/>
<dbReference type="Pfam" id="PF00303">
    <property type="entry name" value="Thymidylat_synt"/>
    <property type="match status" value="1"/>
</dbReference>
<sequence>MAMDSRMPFQLVIAATPTLGIGKGGQLPDWKLPGDMAYFKELTSRTRDSARQNAVIMGRKTWESIPAKFRPLKGRLNIVLSRAFADAGARHADSENSGNAVVNQQQPPACAGKQPSALESAKERGSALAAGVLGSGSLDAALELLGSEELHDRVENVFIIGGGQVYAEALQHPDCAVVHLTQEFECDTFLPKLDPALYGIWSASQPVTGLRAGELVHVMGDAHVYANHVEPLKEQLKNAPRHFPTLKINPAKTDIDSFVFEDFEVVGYAPHATIKMKMAV</sequence>
<dbReference type="AlphaFoldDB" id="A0A2J7ZS34"/>
<dbReference type="PANTHER" id="PTHR48069">
    <property type="entry name" value="DIHYDROFOLATE REDUCTASE"/>
    <property type="match status" value="1"/>
</dbReference>